<dbReference type="Proteomes" id="UP001558713">
    <property type="component" value="Unassembled WGS sequence"/>
</dbReference>
<reference evidence="2 3" key="1">
    <citation type="submission" date="2024-04" db="EMBL/GenBank/DDBJ databases">
        <title>Genome assembly C_amara_ONT_v2.</title>
        <authorList>
            <person name="Yant L."/>
            <person name="Moore C."/>
            <person name="Slenker M."/>
        </authorList>
    </citation>
    <scope>NUCLEOTIDE SEQUENCE [LARGE SCALE GENOMIC DNA]</scope>
    <source>
        <tissue evidence="2">Leaf</tissue>
    </source>
</reference>
<keyword evidence="3" id="KW-1185">Reference proteome</keyword>
<evidence type="ECO:0008006" key="4">
    <source>
        <dbReference type="Google" id="ProtNLM"/>
    </source>
</evidence>
<proteinExistence type="predicted"/>
<name>A0ABD0ZNF8_CARAN</name>
<comment type="caution">
    <text evidence="2">The sequence shown here is derived from an EMBL/GenBank/DDBJ whole genome shotgun (WGS) entry which is preliminary data.</text>
</comment>
<sequence length="346" mass="39956">MKTIDYACERYGQDMLLLCFVGKKTCEHDCEALKCGGENENTGNEKKRYVEYSEESDGEIDRPKEDEEHEQSEDERHESDNETIIVSGDGHMVDENMAGAGDEHMVKDNVVGGGDEPLVQENVAGARVEPQADVGDEVVLDAGDGGNDGRFTDVFEEGLKAKPGKEAYRNFEEQEAAKREVEESEEECVIEEDAEYPYTPLESDEEWEQLNNDKEFKEKMKDKKKSKFHGDLEKEPYIWLFQKFNSGLEFKDQLLQYSLKTQYDVKMAKSEANMIDVICCDENYKFKFLCSYKMPINKWMVKVYHMKHNHGKTSRFQCGSKVLLLGCLEKREEEILAYKQHRSKMQ</sequence>
<feature type="region of interest" description="Disordered" evidence="1">
    <location>
        <begin position="36"/>
        <end position="82"/>
    </location>
</feature>
<evidence type="ECO:0000313" key="2">
    <source>
        <dbReference type="EMBL" id="KAL1196177.1"/>
    </source>
</evidence>
<evidence type="ECO:0000256" key="1">
    <source>
        <dbReference type="SAM" id="MobiDB-lite"/>
    </source>
</evidence>
<protein>
    <recommendedName>
        <fullName evidence="4">Transposase MuDR plant domain-containing protein</fullName>
    </recommendedName>
</protein>
<dbReference type="EMBL" id="JBANAX010000708">
    <property type="protein sequence ID" value="KAL1196177.1"/>
    <property type="molecule type" value="Genomic_DNA"/>
</dbReference>
<evidence type="ECO:0000313" key="3">
    <source>
        <dbReference type="Proteomes" id="UP001558713"/>
    </source>
</evidence>
<accession>A0ABD0ZNF8</accession>
<organism evidence="2 3">
    <name type="scientific">Cardamine amara subsp. amara</name>
    <dbReference type="NCBI Taxonomy" id="228776"/>
    <lineage>
        <taxon>Eukaryota</taxon>
        <taxon>Viridiplantae</taxon>
        <taxon>Streptophyta</taxon>
        <taxon>Embryophyta</taxon>
        <taxon>Tracheophyta</taxon>
        <taxon>Spermatophyta</taxon>
        <taxon>Magnoliopsida</taxon>
        <taxon>eudicotyledons</taxon>
        <taxon>Gunneridae</taxon>
        <taxon>Pentapetalae</taxon>
        <taxon>rosids</taxon>
        <taxon>malvids</taxon>
        <taxon>Brassicales</taxon>
        <taxon>Brassicaceae</taxon>
        <taxon>Cardamineae</taxon>
        <taxon>Cardamine</taxon>
    </lineage>
</organism>
<gene>
    <name evidence="2" type="ORF">V5N11_035291</name>
</gene>
<dbReference type="AlphaFoldDB" id="A0ABD0ZNF8"/>